<protein>
    <submittedName>
        <fullName evidence="1">Uncharacterized protein</fullName>
    </submittedName>
</protein>
<dbReference type="EMBL" id="CM029041">
    <property type="protein sequence ID" value="KAG2627996.1"/>
    <property type="molecule type" value="Genomic_DNA"/>
</dbReference>
<proteinExistence type="predicted"/>
<organism evidence="1 2">
    <name type="scientific">Panicum virgatum</name>
    <name type="common">Blackwell switchgrass</name>
    <dbReference type="NCBI Taxonomy" id="38727"/>
    <lineage>
        <taxon>Eukaryota</taxon>
        <taxon>Viridiplantae</taxon>
        <taxon>Streptophyta</taxon>
        <taxon>Embryophyta</taxon>
        <taxon>Tracheophyta</taxon>
        <taxon>Spermatophyta</taxon>
        <taxon>Magnoliopsida</taxon>
        <taxon>Liliopsida</taxon>
        <taxon>Poales</taxon>
        <taxon>Poaceae</taxon>
        <taxon>PACMAD clade</taxon>
        <taxon>Panicoideae</taxon>
        <taxon>Panicodae</taxon>
        <taxon>Paniceae</taxon>
        <taxon>Panicinae</taxon>
        <taxon>Panicum</taxon>
        <taxon>Panicum sect. Hiantes</taxon>
    </lineage>
</organism>
<evidence type="ECO:0000313" key="1">
    <source>
        <dbReference type="EMBL" id="KAG2627996.1"/>
    </source>
</evidence>
<dbReference type="Proteomes" id="UP000823388">
    <property type="component" value="Chromosome 3K"/>
</dbReference>
<comment type="caution">
    <text evidence="1">The sequence shown here is derived from an EMBL/GenBank/DDBJ whole genome shotgun (WGS) entry which is preliminary data.</text>
</comment>
<sequence length="78" mass="8532">MLVCLVLCLCGGRAAPGATDRDSSALLVMFICNHCPFVKHLKKDIAKVMSISSNSIRMHPQFQALDFKVETELCSCMG</sequence>
<reference evidence="1" key="1">
    <citation type="submission" date="2020-05" db="EMBL/GenBank/DDBJ databases">
        <title>WGS assembly of Panicum virgatum.</title>
        <authorList>
            <person name="Lovell J.T."/>
            <person name="Jenkins J."/>
            <person name="Shu S."/>
            <person name="Juenger T.E."/>
            <person name="Schmutz J."/>
        </authorList>
    </citation>
    <scope>NUCLEOTIDE SEQUENCE</scope>
    <source>
        <strain evidence="1">AP13</strain>
    </source>
</reference>
<dbReference type="AlphaFoldDB" id="A0A8T0V3D3"/>
<name>A0A8T0V3D3_PANVG</name>
<evidence type="ECO:0000313" key="2">
    <source>
        <dbReference type="Proteomes" id="UP000823388"/>
    </source>
</evidence>
<accession>A0A8T0V3D3</accession>
<keyword evidence="2" id="KW-1185">Reference proteome</keyword>
<gene>
    <name evidence="1" type="ORF">PVAP13_3KG267101</name>
</gene>